<dbReference type="RefSeq" id="WP_095721936.1">
    <property type="nucleotide sequence ID" value="NZ_NTFS01000110.1"/>
</dbReference>
<evidence type="ECO:0000313" key="2">
    <source>
        <dbReference type="Proteomes" id="UP000218238"/>
    </source>
</evidence>
<name>A0A2A2TJJ5_9CYAN</name>
<comment type="caution">
    <text evidence="1">The sequence shown here is derived from an EMBL/GenBank/DDBJ whole genome shotgun (WGS) entry which is preliminary data.</text>
</comment>
<keyword evidence="2" id="KW-1185">Reference proteome</keyword>
<proteinExistence type="predicted"/>
<sequence>MKDKFFLIGAAAGGFMLSVALTGILRGTPVTSFHGQMVVRPVSVTYVTAKTVSKEELESRK</sequence>
<evidence type="ECO:0000313" key="1">
    <source>
        <dbReference type="EMBL" id="PAX54851.1"/>
    </source>
</evidence>
<organism evidence="1 2">
    <name type="scientific">Brunnivagina elsteri CCALA 953</name>
    <dbReference type="NCBI Taxonomy" id="987040"/>
    <lineage>
        <taxon>Bacteria</taxon>
        <taxon>Bacillati</taxon>
        <taxon>Cyanobacteriota</taxon>
        <taxon>Cyanophyceae</taxon>
        <taxon>Nostocales</taxon>
        <taxon>Calotrichaceae</taxon>
        <taxon>Brunnivagina</taxon>
    </lineage>
</organism>
<gene>
    <name evidence="1" type="ORF">CK510_12065</name>
</gene>
<dbReference type="EMBL" id="NTFS01000110">
    <property type="protein sequence ID" value="PAX54851.1"/>
    <property type="molecule type" value="Genomic_DNA"/>
</dbReference>
<accession>A0A2A2TJJ5</accession>
<dbReference type="AlphaFoldDB" id="A0A2A2TJJ5"/>
<protein>
    <submittedName>
        <fullName evidence="1">Uncharacterized protein</fullName>
    </submittedName>
</protein>
<reference evidence="1 2" key="1">
    <citation type="submission" date="2017-08" db="EMBL/GenBank/DDBJ databases">
        <title>Draft genome sequence of filamentous cyanobacterium Calothrix elsteri CCALA 953.</title>
        <authorList>
            <person name="Gagunashvili A.N."/>
            <person name="Elster J."/>
            <person name="Andresson O.S."/>
        </authorList>
    </citation>
    <scope>NUCLEOTIDE SEQUENCE [LARGE SCALE GENOMIC DNA]</scope>
    <source>
        <strain evidence="1 2">CCALA 953</strain>
    </source>
</reference>
<dbReference type="OrthoDB" id="515883at2"/>
<dbReference type="Proteomes" id="UP000218238">
    <property type="component" value="Unassembled WGS sequence"/>
</dbReference>